<dbReference type="Proteomes" id="UP000604046">
    <property type="component" value="Unassembled WGS sequence"/>
</dbReference>
<dbReference type="Pfam" id="PF06722">
    <property type="entry name" value="EryCIII-like_C"/>
    <property type="match status" value="1"/>
</dbReference>
<evidence type="ECO:0000313" key="4">
    <source>
        <dbReference type="Proteomes" id="UP000604046"/>
    </source>
</evidence>
<dbReference type="FunFam" id="3.40.50.2000:FF:000009">
    <property type="entry name" value="Sterol 3-beta-glucosyltransferase UGT80A2"/>
    <property type="match status" value="1"/>
</dbReference>
<name>A0A812JP41_9DINO</name>
<dbReference type="EMBL" id="CAJNDS010000450">
    <property type="protein sequence ID" value="CAE7207847.1"/>
    <property type="molecule type" value="Genomic_DNA"/>
</dbReference>
<dbReference type="CDD" id="cd03784">
    <property type="entry name" value="GT1_Gtf-like"/>
    <property type="match status" value="1"/>
</dbReference>
<dbReference type="AlphaFoldDB" id="A0A812JP41"/>
<dbReference type="PANTHER" id="PTHR48050:SF13">
    <property type="entry name" value="STEROL 3-BETA-GLUCOSYLTRANSFERASE UGT80A2"/>
    <property type="match status" value="1"/>
</dbReference>
<dbReference type="InterPro" id="IPR010610">
    <property type="entry name" value="EryCIII-like_C"/>
</dbReference>
<dbReference type="SUPFAM" id="SSF53756">
    <property type="entry name" value="UDP-Glycosyltransferase/glycogen phosphorylase"/>
    <property type="match status" value="1"/>
</dbReference>
<organism evidence="3 4">
    <name type="scientific">Symbiodinium natans</name>
    <dbReference type="NCBI Taxonomy" id="878477"/>
    <lineage>
        <taxon>Eukaryota</taxon>
        <taxon>Sar</taxon>
        <taxon>Alveolata</taxon>
        <taxon>Dinophyceae</taxon>
        <taxon>Suessiales</taxon>
        <taxon>Symbiodiniaceae</taxon>
        <taxon>Symbiodinium</taxon>
    </lineage>
</organism>
<dbReference type="GO" id="GO:0016906">
    <property type="term" value="F:sterol 3-beta-glucosyltransferase activity"/>
    <property type="evidence" value="ECO:0007669"/>
    <property type="project" value="UniProtKB-ARBA"/>
</dbReference>
<protein>
    <submittedName>
        <fullName evidence="3">ATG26 protein</fullName>
    </submittedName>
</protein>
<dbReference type="InterPro" id="IPR002213">
    <property type="entry name" value="UDP_glucos_trans"/>
</dbReference>
<dbReference type="InterPro" id="IPR050426">
    <property type="entry name" value="Glycosyltransferase_28"/>
</dbReference>
<comment type="caution">
    <text evidence="3">The sequence shown here is derived from an EMBL/GenBank/DDBJ whole genome shotgun (WGS) entry which is preliminary data.</text>
</comment>
<evidence type="ECO:0000259" key="2">
    <source>
        <dbReference type="Pfam" id="PF06722"/>
    </source>
</evidence>
<keyword evidence="1" id="KW-0808">Transferase</keyword>
<dbReference type="OrthoDB" id="445992at2759"/>
<sequence length="382" mass="40789">MLRDAPRTLKTSSLAVTSKDAVSVFADCSAVIEQSGGMSGSFVSGVSRANSTAAQWLKSNPGACAPANGCLQDFQPQLVVCGTLAVGTCIRYEAAASVPVVYVFLCRELLDFFGDVLQVQPHRPCFLATSPLLDCEVLPAAGQLRQTGTWDLPDSAEVPLKLQDFLDAGEAPVAIGWGSMIAQGMPRPAMLGLAIRALRQLGARGVVLGGWARLEELAAELREGKLPSIGEDWNDLARYATENICCVSEAPHSWLFPRCSCIVHHGGVGTTQAAVRSGKPSVITPIFGDQFQNSLNIKRLGVGVGFTSALPEISVESLTDAIRSAWNMSEAAASVGTRASRERGLQDAAQALQEFLLLQLRSGLWDLRLRELEELKDVPAKL</sequence>
<proteinExistence type="predicted"/>
<accession>A0A812JP41</accession>
<keyword evidence="4" id="KW-1185">Reference proteome</keyword>
<feature type="domain" description="Erythromycin biosynthesis protein CIII-like C-terminal" evidence="2">
    <location>
        <begin position="240"/>
        <end position="322"/>
    </location>
</feature>
<dbReference type="Gene3D" id="3.40.50.2000">
    <property type="entry name" value="Glycogen Phosphorylase B"/>
    <property type="match status" value="1"/>
</dbReference>
<evidence type="ECO:0000313" key="3">
    <source>
        <dbReference type="EMBL" id="CAE7207847.1"/>
    </source>
</evidence>
<reference evidence="3" key="1">
    <citation type="submission" date="2021-02" db="EMBL/GenBank/DDBJ databases">
        <authorList>
            <person name="Dougan E. K."/>
            <person name="Rhodes N."/>
            <person name="Thang M."/>
            <person name="Chan C."/>
        </authorList>
    </citation>
    <scope>NUCLEOTIDE SEQUENCE</scope>
</reference>
<evidence type="ECO:0000256" key="1">
    <source>
        <dbReference type="ARBA" id="ARBA00022679"/>
    </source>
</evidence>
<gene>
    <name evidence="3" type="primary">ATG26</name>
    <name evidence="3" type="ORF">SNAT2548_LOCUS6740</name>
</gene>
<dbReference type="PANTHER" id="PTHR48050">
    <property type="entry name" value="STEROL 3-BETA-GLUCOSYLTRANSFERASE"/>
    <property type="match status" value="1"/>
</dbReference>